<accession>A0A4D6LKP5</accession>
<protein>
    <submittedName>
        <fullName evidence="1">Uncharacterized protein</fullName>
    </submittedName>
</protein>
<evidence type="ECO:0000313" key="1">
    <source>
        <dbReference type="EMBL" id="QCD89309.1"/>
    </source>
</evidence>
<dbReference type="EMBL" id="CP039348">
    <property type="protein sequence ID" value="QCD89309.1"/>
    <property type="molecule type" value="Genomic_DNA"/>
</dbReference>
<evidence type="ECO:0000313" key="2">
    <source>
        <dbReference type="Proteomes" id="UP000501690"/>
    </source>
</evidence>
<sequence>MKSHLTFFFPKFRTFPFASLTKITTSLPLSQKSPRRCRRLTVAVVSPLPPWLEVPPSPLSPKFTTPIALPLLTDVAIALMSPRRCRRLSAAIVGLSSTFEARVRSTSERLCLLASHRVRRPYPWFWFSHWFLIGKELYSGLPVPALSLASHCIVPQSADFGPKALILWCGCEIGAIVSSVILNEKLVPVMGFDW</sequence>
<dbReference type="Proteomes" id="UP000501690">
    <property type="component" value="Linkage Group LG4"/>
</dbReference>
<reference evidence="1 2" key="1">
    <citation type="submission" date="2019-04" db="EMBL/GenBank/DDBJ databases">
        <title>An improved genome assembly and genetic linkage map for asparagus bean, Vigna unguiculata ssp. sesquipedialis.</title>
        <authorList>
            <person name="Xia Q."/>
            <person name="Zhang R."/>
            <person name="Dong Y."/>
        </authorList>
    </citation>
    <scope>NUCLEOTIDE SEQUENCE [LARGE SCALE GENOMIC DNA]</scope>
    <source>
        <tissue evidence="1">Leaf</tissue>
    </source>
</reference>
<gene>
    <name evidence="1" type="ORF">DEO72_LG4g253</name>
</gene>
<dbReference type="AlphaFoldDB" id="A0A4D6LKP5"/>
<organism evidence="1 2">
    <name type="scientific">Vigna unguiculata</name>
    <name type="common">Cowpea</name>
    <dbReference type="NCBI Taxonomy" id="3917"/>
    <lineage>
        <taxon>Eukaryota</taxon>
        <taxon>Viridiplantae</taxon>
        <taxon>Streptophyta</taxon>
        <taxon>Embryophyta</taxon>
        <taxon>Tracheophyta</taxon>
        <taxon>Spermatophyta</taxon>
        <taxon>Magnoliopsida</taxon>
        <taxon>eudicotyledons</taxon>
        <taxon>Gunneridae</taxon>
        <taxon>Pentapetalae</taxon>
        <taxon>rosids</taxon>
        <taxon>fabids</taxon>
        <taxon>Fabales</taxon>
        <taxon>Fabaceae</taxon>
        <taxon>Papilionoideae</taxon>
        <taxon>50 kb inversion clade</taxon>
        <taxon>NPAAA clade</taxon>
        <taxon>indigoferoid/millettioid clade</taxon>
        <taxon>Phaseoleae</taxon>
        <taxon>Vigna</taxon>
    </lineage>
</organism>
<keyword evidence="2" id="KW-1185">Reference proteome</keyword>
<name>A0A4D6LKP5_VIGUN</name>
<proteinExistence type="predicted"/>